<reference evidence="4 5" key="1">
    <citation type="journal article" date="2019" name="J Genomics">
        <title>The Draft Genome of a Hydrogen-producing Cyanobacterium, Arthrospira platensis NIES-46.</title>
        <authorList>
            <person name="Suzuki S."/>
            <person name="Yamaguchi H."/>
            <person name="Kawachi M."/>
        </authorList>
    </citation>
    <scope>NUCLEOTIDE SEQUENCE [LARGE SCALE GENOMIC DNA]</scope>
    <source>
        <strain evidence="4 5">NIES-46</strain>
    </source>
</reference>
<dbReference type="PANTHER" id="PTHR44591">
    <property type="entry name" value="STRESS RESPONSE REGULATOR PROTEIN 1"/>
    <property type="match status" value="1"/>
</dbReference>
<dbReference type="InterPro" id="IPR050595">
    <property type="entry name" value="Bact_response_regulator"/>
</dbReference>
<name>A0A5M3T503_LIMPL</name>
<evidence type="ECO:0000313" key="5">
    <source>
        <dbReference type="Proteomes" id="UP000326169"/>
    </source>
</evidence>
<dbReference type="Pfam" id="PF00072">
    <property type="entry name" value="Response_reg"/>
    <property type="match status" value="1"/>
</dbReference>
<evidence type="ECO:0000259" key="3">
    <source>
        <dbReference type="PROSITE" id="PS50110"/>
    </source>
</evidence>
<dbReference type="SUPFAM" id="SSF52172">
    <property type="entry name" value="CheY-like"/>
    <property type="match status" value="1"/>
</dbReference>
<dbReference type="PROSITE" id="PS50110">
    <property type="entry name" value="RESPONSE_REGULATORY"/>
    <property type="match status" value="1"/>
</dbReference>
<dbReference type="RefSeq" id="WP_006616841.1">
    <property type="nucleotide sequence ID" value="NZ_BIMW01000032.1"/>
</dbReference>
<dbReference type="Proteomes" id="UP000326169">
    <property type="component" value="Unassembled WGS sequence"/>
</dbReference>
<dbReference type="InterPro" id="IPR011006">
    <property type="entry name" value="CheY-like_superfamily"/>
</dbReference>
<gene>
    <name evidence="4" type="ORF">NIES46_06490</name>
</gene>
<keyword evidence="1 2" id="KW-0597">Phosphoprotein</keyword>
<feature type="domain" description="Response regulatory" evidence="3">
    <location>
        <begin position="7"/>
        <end position="124"/>
    </location>
</feature>
<protein>
    <submittedName>
        <fullName evidence="4">Two-component response regulator</fullName>
    </submittedName>
</protein>
<proteinExistence type="predicted"/>
<dbReference type="PANTHER" id="PTHR44591:SF19">
    <property type="entry name" value="TWO-COMPONENT RESPONSE REGULATOR-RELATED"/>
    <property type="match status" value="1"/>
</dbReference>
<dbReference type="SMART" id="SM00448">
    <property type="entry name" value="REC"/>
    <property type="match status" value="1"/>
</dbReference>
<feature type="modified residue" description="4-aspartylphosphate" evidence="2">
    <location>
        <position position="56"/>
    </location>
</feature>
<dbReference type="InterPro" id="IPR001789">
    <property type="entry name" value="Sig_transdc_resp-reg_receiver"/>
</dbReference>
<sequence>MGKNKLKLMVVDDEPDNLDLLYRIFRREFQVFRVDSPTEALQLLETEGEMAIIISDQSMPEMTGLEFLSKTVALFPDTIRILLSGYSPETLEASGENLEAAQLFQCITKPWDPTVFEATIKDAKAVYQQRQGAENSSTTNP</sequence>
<evidence type="ECO:0000313" key="4">
    <source>
        <dbReference type="EMBL" id="GCE92609.1"/>
    </source>
</evidence>
<organism evidence="4 5">
    <name type="scientific">Limnospira platensis NIES-46</name>
    <dbReference type="NCBI Taxonomy" id="1236695"/>
    <lineage>
        <taxon>Bacteria</taxon>
        <taxon>Bacillati</taxon>
        <taxon>Cyanobacteriota</taxon>
        <taxon>Cyanophyceae</taxon>
        <taxon>Oscillatoriophycideae</taxon>
        <taxon>Oscillatoriales</taxon>
        <taxon>Sirenicapillariaceae</taxon>
        <taxon>Limnospira</taxon>
    </lineage>
</organism>
<comment type="caution">
    <text evidence="4">The sequence shown here is derived from an EMBL/GenBank/DDBJ whole genome shotgun (WGS) entry which is preliminary data.</text>
</comment>
<accession>A0A5M3T503</accession>
<dbReference type="Gene3D" id="3.40.50.2300">
    <property type="match status" value="1"/>
</dbReference>
<evidence type="ECO:0000256" key="2">
    <source>
        <dbReference type="PROSITE-ProRule" id="PRU00169"/>
    </source>
</evidence>
<dbReference type="GeneID" id="301681592"/>
<dbReference type="EMBL" id="BIMW01000032">
    <property type="protein sequence ID" value="GCE92609.1"/>
    <property type="molecule type" value="Genomic_DNA"/>
</dbReference>
<evidence type="ECO:0000256" key="1">
    <source>
        <dbReference type="ARBA" id="ARBA00022553"/>
    </source>
</evidence>
<keyword evidence="5" id="KW-1185">Reference proteome</keyword>